<accession>A0A124IVW1</accession>
<proteinExistence type="predicted"/>
<feature type="domain" description="HD-GYP" evidence="2">
    <location>
        <begin position="309"/>
        <end position="492"/>
    </location>
</feature>
<protein>
    <recommendedName>
        <fullName evidence="2">HD-GYP domain-containing protein</fullName>
    </recommendedName>
</protein>
<dbReference type="InterPro" id="IPR052020">
    <property type="entry name" value="Cyclic_di-GMP/3'3'-cGAMP_PDE"/>
</dbReference>
<dbReference type="PROSITE" id="PS51832">
    <property type="entry name" value="HD_GYP"/>
    <property type="match status" value="1"/>
</dbReference>
<dbReference type="PROSITE" id="PS50005">
    <property type="entry name" value="TPR"/>
    <property type="match status" value="1"/>
</dbReference>
<comment type="caution">
    <text evidence="3">The sequence shown here is derived from an EMBL/GenBank/DDBJ whole genome shotgun (WGS) entry which is preliminary data.</text>
</comment>
<dbReference type="SUPFAM" id="SSF48452">
    <property type="entry name" value="TPR-like"/>
    <property type="match status" value="1"/>
</dbReference>
<dbReference type="Proteomes" id="UP000053557">
    <property type="component" value="Unassembled WGS sequence"/>
</dbReference>
<dbReference type="InterPro" id="IPR003607">
    <property type="entry name" value="HD/PDEase_dom"/>
</dbReference>
<name>A0A124IVW1_9BACL</name>
<sequence length="492" mass="55931">MTHDPPNCICKNLFDQALKYAALKFYHAAIEAYKAILACTNDHEMKDVVWDELGKIFVQLGEIDHARSAFTHAAELSQDPVSRIRFQMHLALIERRSGNSQEARLILETLLHSDIPIPHSLLASLLGNYGMLLGELGQLDDALCNLNKSLQLAITHQLLFILPEIYTNRAMAHLERKQFEKADEDLAKAHQFGNYAYLPAYTVQTQLDFALDQLDDAMETAKRALDVVWRSYLQFEREEIASLSQILAIVAYHAGNPSLALRLLQKASVMFGRSRNWSAWQTAQTLQESWSAPLSHKHPTYPLTAEEWTKLEQFVVLLDVTDALELIEPNFAHLLDVRTFYTRALAKVCPETANDEPSAVFLSRLADYGLTMVEPEIIKDPKRSMEAWKRYQQHPFFTLEMLTVEWLPGNVYTAIFHHHEAYDGTGFPFHLAGDEISPLARIVAITDLYAQSVTRGVAHTAALEEIKQLSGTRFDPRYVAFFCDLFHLSSKE</sequence>
<evidence type="ECO:0000313" key="3">
    <source>
        <dbReference type="EMBL" id="KUO95479.1"/>
    </source>
</evidence>
<keyword evidence="4" id="KW-1185">Reference proteome</keyword>
<dbReference type="EMBL" id="LPVJ01000051">
    <property type="protein sequence ID" value="KUO95479.1"/>
    <property type="molecule type" value="Genomic_DNA"/>
</dbReference>
<dbReference type="AlphaFoldDB" id="A0A124IVW1"/>
<gene>
    <name evidence="3" type="ORF">ATW55_03200</name>
</gene>
<feature type="repeat" description="TPR" evidence="1">
    <location>
        <begin position="47"/>
        <end position="80"/>
    </location>
</feature>
<dbReference type="InterPro" id="IPR019734">
    <property type="entry name" value="TPR_rpt"/>
</dbReference>
<dbReference type="OrthoDB" id="9759601at2"/>
<evidence type="ECO:0000256" key="1">
    <source>
        <dbReference type="PROSITE-ProRule" id="PRU00339"/>
    </source>
</evidence>
<organism evidence="3 4">
    <name type="scientific">Ferroacidibacillus organovorans</name>
    <dbReference type="NCBI Taxonomy" id="1765683"/>
    <lineage>
        <taxon>Bacteria</taxon>
        <taxon>Bacillati</taxon>
        <taxon>Bacillota</taxon>
        <taxon>Bacilli</taxon>
        <taxon>Bacillales</taxon>
        <taxon>Alicyclobacillaceae</taxon>
        <taxon>Ferroacidibacillus</taxon>
    </lineage>
</organism>
<keyword evidence="1" id="KW-0802">TPR repeat</keyword>
<reference evidence="3 4" key="1">
    <citation type="submission" date="2015-12" db="EMBL/GenBank/DDBJ databases">
        <title>Draft genome sequence of Acidibacillus ferrooxidans ITV001, isolated from a chalcopyrite acid mine drainage site in Brazil.</title>
        <authorList>
            <person name="Dall'Agnol H."/>
            <person name="Nancucheo I."/>
            <person name="Johnson B."/>
            <person name="Oliveira R."/>
            <person name="Leite L."/>
            <person name="Pylro V."/>
            <person name="Nunes G.L."/>
            <person name="Tzotzos G."/>
            <person name="Fernandes G.R."/>
            <person name="Dutra J."/>
            <person name="Orellana S.C."/>
            <person name="Oliveira G."/>
        </authorList>
    </citation>
    <scope>NUCLEOTIDE SEQUENCE [LARGE SCALE GENOMIC DNA]</scope>
    <source>
        <strain evidence="4">ITV01</strain>
    </source>
</reference>
<dbReference type="Gene3D" id="1.25.40.10">
    <property type="entry name" value="Tetratricopeptide repeat domain"/>
    <property type="match status" value="1"/>
</dbReference>
<dbReference type="Pfam" id="PF13487">
    <property type="entry name" value="HD_5"/>
    <property type="match status" value="1"/>
</dbReference>
<dbReference type="InterPro" id="IPR037522">
    <property type="entry name" value="HD_GYP_dom"/>
</dbReference>
<dbReference type="InterPro" id="IPR011990">
    <property type="entry name" value="TPR-like_helical_dom_sf"/>
</dbReference>
<dbReference type="SUPFAM" id="SSF109604">
    <property type="entry name" value="HD-domain/PDEase-like"/>
    <property type="match status" value="1"/>
</dbReference>
<evidence type="ECO:0000313" key="4">
    <source>
        <dbReference type="Proteomes" id="UP000053557"/>
    </source>
</evidence>
<dbReference type="Pfam" id="PF13181">
    <property type="entry name" value="TPR_8"/>
    <property type="match status" value="1"/>
</dbReference>
<evidence type="ECO:0000259" key="2">
    <source>
        <dbReference type="PROSITE" id="PS51832"/>
    </source>
</evidence>
<dbReference type="SMART" id="SM00028">
    <property type="entry name" value="TPR"/>
    <property type="match status" value="4"/>
</dbReference>
<dbReference type="RefSeq" id="WP_067717348.1">
    <property type="nucleotide sequence ID" value="NZ_LPVJ01000051.1"/>
</dbReference>
<dbReference type="PANTHER" id="PTHR45228">
    <property type="entry name" value="CYCLIC DI-GMP PHOSPHODIESTERASE TM_0186-RELATED"/>
    <property type="match status" value="1"/>
</dbReference>
<dbReference type="CDD" id="cd00077">
    <property type="entry name" value="HDc"/>
    <property type="match status" value="1"/>
</dbReference>
<dbReference type="Gene3D" id="1.10.3210.10">
    <property type="entry name" value="Hypothetical protein af1432"/>
    <property type="match status" value="1"/>
</dbReference>